<keyword evidence="3" id="KW-0238">DNA-binding</keyword>
<dbReference type="EMBL" id="CP097506">
    <property type="protein sequence ID" value="URD96791.1"/>
    <property type="molecule type" value="Genomic_DNA"/>
</dbReference>
<feature type="domain" description="TF-B3" evidence="7">
    <location>
        <begin position="223"/>
        <end position="326"/>
    </location>
</feature>
<dbReference type="InterPro" id="IPR015300">
    <property type="entry name" value="DNA-bd_pseudobarrel_sf"/>
</dbReference>
<evidence type="ECO:0000259" key="7">
    <source>
        <dbReference type="PROSITE" id="PS50863"/>
    </source>
</evidence>
<evidence type="ECO:0000256" key="3">
    <source>
        <dbReference type="ARBA" id="ARBA00023125"/>
    </source>
</evidence>
<protein>
    <submittedName>
        <fullName evidence="8">B3 domain-containing protein</fullName>
    </submittedName>
</protein>
<evidence type="ECO:0000256" key="5">
    <source>
        <dbReference type="ARBA" id="ARBA00023242"/>
    </source>
</evidence>
<dbReference type="AlphaFoldDB" id="A0A9E7FKL7"/>
<dbReference type="InterPro" id="IPR044800">
    <property type="entry name" value="LEC2-like"/>
</dbReference>
<organism evidence="8 9">
    <name type="scientific">Musa troglodytarum</name>
    <name type="common">fe'i banana</name>
    <dbReference type="NCBI Taxonomy" id="320322"/>
    <lineage>
        <taxon>Eukaryota</taxon>
        <taxon>Viridiplantae</taxon>
        <taxon>Streptophyta</taxon>
        <taxon>Embryophyta</taxon>
        <taxon>Tracheophyta</taxon>
        <taxon>Spermatophyta</taxon>
        <taxon>Magnoliopsida</taxon>
        <taxon>Liliopsida</taxon>
        <taxon>Zingiberales</taxon>
        <taxon>Musaceae</taxon>
        <taxon>Musa</taxon>
    </lineage>
</organism>
<dbReference type="SUPFAM" id="SSF101936">
    <property type="entry name" value="DNA-binding pseudobarrel domain"/>
    <property type="match status" value="1"/>
</dbReference>
<dbReference type="SMART" id="SM01019">
    <property type="entry name" value="B3"/>
    <property type="match status" value="1"/>
</dbReference>
<reference evidence="8" key="1">
    <citation type="submission" date="2022-05" db="EMBL/GenBank/DDBJ databases">
        <title>The Musa troglodytarum L. genome provides insights into the mechanism of non-climacteric behaviour and enrichment of carotenoids.</title>
        <authorList>
            <person name="Wang J."/>
        </authorList>
    </citation>
    <scope>NUCLEOTIDE SEQUENCE</scope>
    <source>
        <tissue evidence="8">Leaf</tissue>
    </source>
</reference>
<dbReference type="CDD" id="cd10017">
    <property type="entry name" value="B3_DNA"/>
    <property type="match status" value="1"/>
</dbReference>
<dbReference type="GO" id="GO:0003700">
    <property type="term" value="F:DNA-binding transcription factor activity"/>
    <property type="evidence" value="ECO:0007669"/>
    <property type="project" value="InterPro"/>
</dbReference>
<dbReference type="InterPro" id="IPR003340">
    <property type="entry name" value="B3_DNA-bd"/>
</dbReference>
<keyword evidence="2" id="KW-0805">Transcription regulation</keyword>
<accession>A0A9E7FKL7</accession>
<dbReference type="PANTHER" id="PTHR31140">
    <property type="entry name" value="B3 DOMAIN-CONTAINING TRANSCRIPTION FACTOR ABI3"/>
    <property type="match status" value="1"/>
</dbReference>
<sequence length="473" mass="53010">MVASFMLWVHACMPHLMPRPHLYEDNMNLPHLYIENATTVAFEMQHCRGTRSNIGQILSMNTATLLHCLLAPFLRDLYIIHKGCALIRTSMAGLHLWQCKFFFFFFFLFLLKFDVQAHHHTAAEENHAASKELRFFINPVLICSSSSSSSLRPKLKMEFKLGRSDKLRMSEQEEEQLEVPEHHPFVPSCPSPSSSSAGFGWHDGSSGGGSGAVGSFVEKEHMFDKVVTPSDVGKLNRLVIPKQHAEKYFPLDTLADERGRLLCFEDRTGKPWHFRYSYWNSSQSYVITRGWSRFVKEKGLDAGDIVSFCRGVGEAGGHRLYIDSQRRPPNRDPPLIPLPELSYTRLFALPVASLGTSGGQLMYYGWPAASPPQMEVRQVGSGRVPMVLGSVPLVRDQAAVKRVRLFGVNLNCPESRDEVSHHHSDTLSVSLPQLHPRTAFPLLKPPHASGDTPPDSSSSSICKGKNTPLNLYL</sequence>
<dbReference type="PANTHER" id="PTHR31140:SF139">
    <property type="entry name" value="B3 DOMAIN-CONTAINING PROTEIN OS02G0455900-RELATED"/>
    <property type="match status" value="1"/>
</dbReference>
<evidence type="ECO:0000256" key="4">
    <source>
        <dbReference type="ARBA" id="ARBA00023163"/>
    </source>
</evidence>
<name>A0A9E7FKL7_9LILI</name>
<dbReference type="Pfam" id="PF02362">
    <property type="entry name" value="B3"/>
    <property type="match status" value="1"/>
</dbReference>
<proteinExistence type="predicted"/>
<dbReference type="OrthoDB" id="2020802at2759"/>
<keyword evidence="9" id="KW-1185">Reference proteome</keyword>
<dbReference type="Gene3D" id="2.40.330.10">
    <property type="entry name" value="DNA-binding pseudobarrel domain"/>
    <property type="match status" value="1"/>
</dbReference>
<dbReference type="GO" id="GO:0005634">
    <property type="term" value="C:nucleus"/>
    <property type="evidence" value="ECO:0007669"/>
    <property type="project" value="UniProtKB-SubCell"/>
</dbReference>
<evidence type="ECO:0000313" key="8">
    <source>
        <dbReference type="EMBL" id="URD96791.1"/>
    </source>
</evidence>
<dbReference type="GO" id="GO:0003677">
    <property type="term" value="F:DNA binding"/>
    <property type="evidence" value="ECO:0007669"/>
    <property type="project" value="UniProtKB-KW"/>
</dbReference>
<comment type="subcellular location">
    <subcellularLocation>
        <location evidence="1">Nucleus</location>
    </subcellularLocation>
</comment>
<dbReference type="PROSITE" id="PS50863">
    <property type="entry name" value="B3"/>
    <property type="match status" value="1"/>
</dbReference>
<evidence type="ECO:0000313" key="9">
    <source>
        <dbReference type="Proteomes" id="UP001055439"/>
    </source>
</evidence>
<evidence type="ECO:0000256" key="2">
    <source>
        <dbReference type="ARBA" id="ARBA00023015"/>
    </source>
</evidence>
<keyword evidence="5" id="KW-0539">Nucleus</keyword>
<feature type="region of interest" description="Disordered" evidence="6">
    <location>
        <begin position="440"/>
        <end position="473"/>
    </location>
</feature>
<evidence type="ECO:0000256" key="6">
    <source>
        <dbReference type="SAM" id="MobiDB-lite"/>
    </source>
</evidence>
<gene>
    <name evidence="8" type="ORF">MUK42_30700</name>
</gene>
<evidence type="ECO:0000256" key="1">
    <source>
        <dbReference type="ARBA" id="ARBA00004123"/>
    </source>
</evidence>
<dbReference type="Proteomes" id="UP001055439">
    <property type="component" value="Chromosome 4"/>
</dbReference>
<keyword evidence="4" id="KW-0804">Transcription</keyword>